<sequence length="329" mass="37632">MSSLYMPFTPFFASQTEEPTMDSAIKELDTEGLIQFLKKKNLGLTDSQYEILKNQHIRGSIFSNFTEDEFRSMGLTFGSAKILADFTQKIKTQKLKAYSSYKTGKDFKDVLEEFGIGGTSIADIPQFMPELYKINENDENLDLCMTLIKTKLPILGTLVADDNERERCEYVESILDSAIHIVKRITGKQVTRHPQMEVTGEDNTGIVDYAIKYQSELICITEGNFWKITEGFVHNLLQLQSASQVNKRILGNAFDEKDYFIYGIVTMAEVWYFLKYTNEGIFCTSKNPLKIEFNESALDNKNEERNLRKNLKRIIEIIAGLLTNKLGGY</sequence>
<name>A0A9N9CLP1_9GLOM</name>
<dbReference type="OrthoDB" id="2389582at2759"/>
<organism evidence="1 2">
    <name type="scientific">Dentiscutata erythropus</name>
    <dbReference type="NCBI Taxonomy" id="1348616"/>
    <lineage>
        <taxon>Eukaryota</taxon>
        <taxon>Fungi</taxon>
        <taxon>Fungi incertae sedis</taxon>
        <taxon>Mucoromycota</taxon>
        <taxon>Glomeromycotina</taxon>
        <taxon>Glomeromycetes</taxon>
        <taxon>Diversisporales</taxon>
        <taxon>Gigasporaceae</taxon>
        <taxon>Dentiscutata</taxon>
    </lineage>
</organism>
<gene>
    <name evidence="1" type="ORF">DERYTH_LOCUS7971</name>
</gene>
<reference evidence="1" key="1">
    <citation type="submission" date="2021-06" db="EMBL/GenBank/DDBJ databases">
        <authorList>
            <person name="Kallberg Y."/>
            <person name="Tangrot J."/>
            <person name="Rosling A."/>
        </authorList>
    </citation>
    <scope>NUCLEOTIDE SEQUENCE</scope>
    <source>
        <strain evidence="1">MA453B</strain>
    </source>
</reference>
<dbReference type="InterPro" id="IPR013761">
    <property type="entry name" value="SAM/pointed_sf"/>
</dbReference>
<comment type="caution">
    <text evidence="1">The sequence shown here is derived from an EMBL/GenBank/DDBJ whole genome shotgun (WGS) entry which is preliminary data.</text>
</comment>
<keyword evidence="2" id="KW-1185">Reference proteome</keyword>
<dbReference type="AlphaFoldDB" id="A0A9N9CLP1"/>
<proteinExistence type="predicted"/>
<accession>A0A9N9CLP1</accession>
<evidence type="ECO:0000313" key="2">
    <source>
        <dbReference type="Proteomes" id="UP000789405"/>
    </source>
</evidence>
<dbReference type="EMBL" id="CAJVPY010004012">
    <property type="protein sequence ID" value="CAG8607681.1"/>
    <property type="molecule type" value="Genomic_DNA"/>
</dbReference>
<evidence type="ECO:0000313" key="1">
    <source>
        <dbReference type="EMBL" id="CAG8607681.1"/>
    </source>
</evidence>
<protein>
    <submittedName>
        <fullName evidence="1">16640_t:CDS:1</fullName>
    </submittedName>
</protein>
<dbReference type="Gene3D" id="1.10.150.50">
    <property type="entry name" value="Transcription Factor, Ets-1"/>
    <property type="match status" value="1"/>
</dbReference>
<dbReference type="Proteomes" id="UP000789405">
    <property type="component" value="Unassembled WGS sequence"/>
</dbReference>